<dbReference type="InParanoid" id="A0A316VWT7"/>
<feature type="compositionally biased region" description="Low complexity" evidence="1">
    <location>
        <begin position="208"/>
        <end position="223"/>
    </location>
</feature>
<sequence length="665" mass="69929">MVPCAASSSSSSSSSSIASGSSSYHSLMAAAATCASASASASASTITTLADLGITSSEALIKLLKSDPSQSSSSSSSSLAIKVQAARIAWECEDEDGGMFARRAETLLDWALTTLCKPVRRGRVTNAGSGSGGSGGSSKAKAKAKATATAISVVGDGDEDEDALTQLWLLLQRILPTLNTRTATSILAPHPLLGLMRTTLDQLHSHSHSSPSNSNSSSNSSSSQRIDAVLSGLAAVMQRAHVRAHAHAHAHAHTDIDALADAVIALLRFARQHLSQSQSVAPDRTSSQLAAAACHAHAHAHAHLSSLLASLHRASRSACDAIVGTTIAKKLSAHFVEHAVGHYAAVARLVDQLSATPTKHGLQAALSQLALDNLFSLHQLAQVSSGKAQAHTLEALFAALDADADADADAAEREDALHILPQLLYQLHQQLSRHRAALFPLTDTIPSSSINTTIATASSLESQRKQQQQQRAIELEAFLIPAQALINRTPDASLRAKACARLLQQVQHLRIYARGAMQCKAHFGAVASALVDDLSALMHGGAAHTIDALSIMYALDDHIVSPLLSRALPCVARAAQAPAAQHHPPHRPSRASTSPNGCTALPRAGGHRRQSRGMRHRGAGREFASASRCGPAIAQRERLVGSRECRGRRRRRRPYCASIAQHNTP</sequence>
<reference evidence="2 3" key="1">
    <citation type="journal article" date="2018" name="Mol. Biol. Evol.">
        <title>Broad Genomic Sampling Reveals a Smut Pathogenic Ancestry of the Fungal Clade Ustilaginomycotina.</title>
        <authorList>
            <person name="Kijpornyongpan T."/>
            <person name="Mondo S.J."/>
            <person name="Barry K."/>
            <person name="Sandor L."/>
            <person name="Lee J."/>
            <person name="Lipzen A."/>
            <person name="Pangilinan J."/>
            <person name="LaButti K."/>
            <person name="Hainaut M."/>
            <person name="Henrissat B."/>
            <person name="Grigoriev I.V."/>
            <person name="Spatafora J.W."/>
            <person name="Aime M.C."/>
        </authorList>
    </citation>
    <scope>NUCLEOTIDE SEQUENCE [LARGE SCALE GENOMIC DNA]</scope>
    <source>
        <strain evidence="2 3">MCA 4658</strain>
    </source>
</reference>
<keyword evidence="3" id="KW-1185">Reference proteome</keyword>
<feature type="compositionally biased region" description="Basic residues" evidence="1">
    <location>
        <begin position="605"/>
        <end position="618"/>
    </location>
</feature>
<dbReference type="Proteomes" id="UP000245783">
    <property type="component" value="Unassembled WGS sequence"/>
</dbReference>
<dbReference type="EMBL" id="KZ819438">
    <property type="protein sequence ID" value="PWN39925.1"/>
    <property type="molecule type" value="Genomic_DNA"/>
</dbReference>
<feature type="region of interest" description="Disordered" evidence="1">
    <location>
        <begin position="576"/>
        <end position="628"/>
    </location>
</feature>
<gene>
    <name evidence="2" type="ORF">IE81DRAFT_249587</name>
</gene>
<dbReference type="RefSeq" id="XP_025367085.1">
    <property type="nucleotide sequence ID" value="XM_025511302.1"/>
</dbReference>
<organism evidence="2 3">
    <name type="scientific">Ceraceosorus guamensis</name>
    <dbReference type="NCBI Taxonomy" id="1522189"/>
    <lineage>
        <taxon>Eukaryota</taxon>
        <taxon>Fungi</taxon>
        <taxon>Dikarya</taxon>
        <taxon>Basidiomycota</taxon>
        <taxon>Ustilaginomycotina</taxon>
        <taxon>Exobasidiomycetes</taxon>
        <taxon>Ceraceosorales</taxon>
        <taxon>Ceraceosoraceae</taxon>
        <taxon>Ceraceosorus</taxon>
    </lineage>
</organism>
<feature type="region of interest" description="Disordered" evidence="1">
    <location>
        <begin position="203"/>
        <end position="223"/>
    </location>
</feature>
<accession>A0A316VWT7</accession>
<evidence type="ECO:0000313" key="2">
    <source>
        <dbReference type="EMBL" id="PWN39925.1"/>
    </source>
</evidence>
<evidence type="ECO:0000256" key="1">
    <source>
        <dbReference type="SAM" id="MobiDB-lite"/>
    </source>
</evidence>
<dbReference type="AlphaFoldDB" id="A0A316VWT7"/>
<proteinExistence type="predicted"/>
<feature type="region of interest" description="Disordered" evidence="1">
    <location>
        <begin position="641"/>
        <end position="665"/>
    </location>
</feature>
<dbReference type="GeneID" id="37033172"/>
<protein>
    <submittedName>
        <fullName evidence="2">Uncharacterized protein</fullName>
    </submittedName>
</protein>
<name>A0A316VWT7_9BASI</name>
<evidence type="ECO:0000313" key="3">
    <source>
        <dbReference type="Proteomes" id="UP000245783"/>
    </source>
</evidence>